<keyword evidence="5 11" id="KW-0031">Aminopeptidase</keyword>
<dbReference type="OMA" id="GPILKVN"/>
<keyword evidence="10 11" id="KW-0482">Metalloprotease</keyword>
<dbReference type="Gene3D" id="2.30.250.10">
    <property type="entry name" value="Aminopeptidase i, Domain 2"/>
    <property type="match status" value="1"/>
</dbReference>
<dbReference type="GO" id="GO:0006508">
    <property type="term" value="P:proteolysis"/>
    <property type="evidence" value="ECO:0007669"/>
    <property type="project" value="UniProtKB-KW"/>
</dbReference>
<proteinExistence type="inferred from homology"/>
<evidence type="ECO:0000313" key="13">
    <source>
        <dbReference type="Proteomes" id="UP000186594"/>
    </source>
</evidence>
<comment type="cofactor">
    <cofactor evidence="2">
        <name>Zn(2+)</name>
        <dbReference type="ChEBI" id="CHEBI:29105"/>
    </cofactor>
</comment>
<evidence type="ECO:0000256" key="10">
    <source>
        <dbReference type="ARBA" id="ARBA00023049"/>
    </source>
</evidence>
<protein>
    <recommendedName>
        <fullName evidence="4">aspartyl aminopeptidase</fullName>
        <ecNumber evidence="4">3.4.11.21</ecNumber>
    </recommendedName>
</protein>
<dbReference type="SUPFAM" id="SSF101821">
    <property type="entry name" value="Aminopeptidase/glucanase lid domain"/>
    <property type="match status" value="1"/>
</dbReference>
<keyword evidence="9 11" id="KW-0862">Zinc</keyword>
<dbReference type="EMBL" id="LXFE01000595">
    <property type="protein sequence ID" value="OLL24848.1"/>
    <property type="molecule type" value="Genomic_DNA"/>
</dbReference>
<comment type="catalytic activity">
    <reaction evidence="1">
        <text>Release of an N-terminal aspartate or glutamate from a peptide, with a preference for aspartate.</text>
        <dbReference type="EC" id="3.4.11.21"/>
    </reaction>
</comment>
<dbReference type="InterPro" id="IPR001948">
    <property type="entry name" value="Peptidase_M18"/>
</dbReference>
<accession>A0A1U7LQE7</accession>
<keyword evidence="8 11" id="KW-0378">Hydrolase</keyword>
<evidence type="ECO:0000256" key="6">
    <source>
        <dbReference type="ARBA" id="ARBA00022670"/>
    </source>
</evidence>
<dbReference type="Gene3D" id="3.40.630.10">
    <property type="entry name" value="Zn peptidases"/>
    <property type="match status" value="1"/>
</dbReference>
<dbReference type="AlphaFoldDB" id="A0A1U7LQE7"/>
<evidence type="ECO:0000256" key="8">
    <source>
        <dbReference type="ARBA" id="ARBA00022801"/>
    </source>
</evidence>
<gene>
    <name evidence="12" type="ORF">NEOLI_002845</name>
</gene>
<dbReference type="STRING" id="1198029.A0A1U7LQE7"/>
<evidence type="ECO:0000256" key="3">
    <source>
        <dbReference type="ARBA" id="ARBA00008290"/>
    </source>
</evidence>
<dbReference type="PRINTS" id="PR00932">
    <property type="entry name" value="AMINO1PTASE"/>
</dbReference>
<evidence type="ECO:0000256" key="9">
    <source>
        <dbReference type="ARBA" id="ARBA00022833"/>
    </source>
</evidence>
<evidence type="ECO:0000256" key="1">
    <source>
        <dbReference type="ARBA" id="ARBA00001335"/>
    </source>
</evidence>
<evidence type="ECO:0000256" key="11">
    <source>
        <dbReference type="RuleBase" id="RU004386"/>
    </source>
</evidence>
<dbReference type="InterPro" id="IPR023358">
    <property type="entry name" value="Peptidase_M18_dom2"/>
</dbReference>
<dbReference type="Proteomes" id="UP000186594">
    <property type="component" value="Unassembled WGS sequence"/>
</dbReference>
<dbReference type="SUPFAM" id="SSF53187">
    <property type="entry name" value="Zn-dependent exopeptidases"/>
    <property type="match status" value="1"/>
</dbReference>
<dbReference type="EC" id="3.4.11.21" evidence="4"/>
<dbReference type="PANTHER" id="PTHR28570">
    <property type="entry name" value="ASPARTYL AMINOPEPTIDASE"/>
    <property type="match status" value="1"/>
</dbReference>
<reference evidence="12 13" key="1">
    <citation type="submission" date="2016-04" db="EMBL/GenBank/DDBJ databases">
        <title>Evolutionary innovation and constraint leading to complex multicellularity in the Ascomycota.</title>
        <authorList>
            <person name="Cisse O."/>
            <person name="Nguyen A."/>
            <person name="Hewitt D.A."/>
            <person name="Jedd G."/>
            <person name="Stajich J.E."/>
        </authorList>
    </citation>
    <scope>NUCLEOTIDE SEQUENCE [LARGE SCALE GENOMIC DNA]</scope>
    <source>
        <strain evidence="12 13">DAH-3</strain>
    </source>
</reference>
<keyword evidence="6 11" id="KW-0645">Protease</keyword>
<dbReference type="GO" id="GO:0000324">
    <property type="term" value="C:fungal-type vacuole"/>
    <property type="evidence" value="ECO:0007669"/>
    <property type="project" value="TreeGrafter"/>
</dbReference>
<evidence type="ECO:0000256" key="4">
    <source>
        <dbReference type="ARBA" id="ARBA00011965"/>
    </source>
</evidence>
<name>A0A1U7LQE7_NEOID</name>
<dbReference type="CDD" id="cd05658">
    <property type="entry name" value="M18_DAP"/>
    <property type="match status" value="1"/>
</dbReference>
<organism evidence="12 13">
    <name type="scientific">Neolecta irregularis (strain DAH-3)</name>
    <dbReference type="NCBI Taxonomy" id="1198029"/>
    <lineage>
        <taxon>Eukaryota</taxon>
        <taxon>Fungi</taxon>
        <taxon>Dikarya</taxon>
        <taxon>Ascomycota</taxon>
        <taxon>Taphrinomycotina</taxon>
        <taxon>Neolectales</taxon>
        <taxon>Neolectaceae</taxon>
        <taxon>Neolecta</taxon>
    </lineage>
</organism>
<dbReference type="Pfam" id="PF02127">
    <property type="entry name" value="Peptidase_M18"/>
    <property type="match status" value="1"/>
</dbReference>
<evidence type="ECO:0000256" key="7">
    <source>
        <dbReference type="ARBA" id="ARBA00022723"/>
    </source>
</evidence>
<evidence type="ECO:0000313" key="12">
    <source>
        <dbReference type="EMBL" id="OLL24848.1"/>
    </source>
</evidence>
<evidence type="ECO:0000256" key="5">
    <source>
        <dbReference type="ARBA" id="ARBA00022438"/>
    </source>
</evidence>
<comment type="similarity">
    <text evidence="3 11">Belongs to the peptidase M18 family.</text>
</comment>
<keyword evidence="7 11" id="KW-0479">Metal-binding</keyword>
<keyword evidence="13" id="KW-1185">Reference proteome</keyword>
<dbReference type="OrthoDB" id="9880441at2759"/>
<evidence type="ECO:0000256" key="2">
    <source>
        <dbReference type="ARBA" id="ARBA00001947"/>
    </source>
</evidence>
<comment type="caution">
    <text evidence="12">The sequence shown here is derived from an EMBL/GenBank/DDBJ whole genome shotgun (WGS) entry which is preliminary data.</text>
</comment>
<dbReference type="FunFam" id="2.30.250.10:FF:000001">
    <property type="entry name" value="Aspartyl aminopeptidase 1"/>
    <property type="match status" value="1"/>
</dbReference>
<dbReference type="PANTHER" id="PTHR28570:SF3">
    <property type="entry name" value="ASPARTYL AMINOPEPTIDASE"/>
    <property type="match status" value="1"/>
</dbReference>
<dbReference type="NCBIfam" id="NF002759">
    <property type="entry name" value="PRK02813.1"/>
    <property type="match status" value="1"/>
</dbReference>
<sequence>MSCTFLSESARSYATDFLAYVNASPTPYHAVANAKAMLKGYTGLKERDAWAGKIETGGKYYVKRNGSSLIAFTVGMYPPGNAMSIVGAHTDSPALRLKPVSKKISENYLQVGVETYGGGIWHSWFDRDLSIAGRVMVQSGDTFKHELIKIDKPLLRIPTIAIHLDRDVNAKFEFNTETHLTPILGLVQETLNGKPKEETADKLEQLSTCLSDRHDSDFIKLLASNLGVKAHDIHDFELLLYDTQPACLGGLYDEFVFAARQDNLVLYTLDYSHIKVSSFCATRGLVESDDSPNDETIRLACLFDDEEIGSTTAQGANSDFLPSIIRRLSTIKLGQDQPSSTAFEETLRKSFLISADQAHAVHPNYASKHESSHKPQLNKGPVIKINANARYATNAPGIVLVQQVCKKVQVPLQLFVAKNDSPSGSTIGPMLSAKMGMRTLDIGNPQLSMHSIRETGGSRDIELAVKLFKGFFENFGILETQITVD</sequence>
<dbReference type="GO" id="GO:0008270">
    <property type="term" value="F:zinc ion binding"/>
    <property type="evidence" value="ECO:0007669"/>
    <property type="project" value="InterPro"/>
</dbReference>
<dbReference type="GO" id="GO:0070006">
    <property type="term" value="F:metalloaminopeptidase activity"/>
    <property type="evidence" value="ECO:0007669"/>
    <property type="project" value="TreeGrafter"/>
</dbReference>